<organism evidence="2 3">
    <name type="scientific">Rotaria socialis</name>
    <dbReference type="NCBI Taxonomy" id="392032"/>
    <lineage>
        <taxon>Eukaryota</taxon>
        <taxon>Metazoa</taxon>
        <taxon>Spiralia</taxon>
        <taxon>Gnathifera</taxon>
        <taxon>Rotifera</taxon>
        <taxon>Eurotatoria</taxon>
        <taxon>Bdelloidea</taxon>
        <taxon>Philodinida</taxon>
        <taxon>Philodinidae</taxon>
        <taxon>Rotaria</taxon>
    </lineage>
</organism>
<feature type="non-terminal residue" evidence="2">
    <location>
        <position position="1"/>
    </location>
</feature>
<feature type="transmembrane region" description="Helical" evidence="1">
    <location>
        <begin position="30"/>
        <end position="52"/>
    </location>
</feature>
<gene>
    <name evidence="2" type="ORF">UJA718_LOCUS26909</name>
</gene>
<dbReference type="EMBL" id="CAJOBP010007216">
    <property type="protein sequence ID" value="CAF4509743.1"/>
    <property type="molecule type" value="Genomic_DNA"/>
</dbReference>
<keyword evidence="1" id="KW-0812">Transmembrane</keyword>
<protein>
    <submittedName>
        <fullName evidence="2">Uncharacterized protein</fullName>
    </submittedName>
</protein>
<accession>A0A820W5J1</accession>
<reference evidence="2" key="1">
    <citation type="submission" date="2021-02" db="EMBL/GenBank/DDBJ databases">
        <authorList>
            <person name="Nowell W R."/>
        </authorList>
    </citation>
    <scope>NUCLEOTIDE SEQUENCE</scope>
</reference>
<dbReference type="AlphaFoldDB" id="A0A820W5J1"/>
<dbReference type="Proteomes" id="UP000663873">
    <property type="component" value="Unassembled WGS sequence"/>
</dbReference>
<keyword evidence="3" id="KW-1185">Reference proteome</keyword>
<keyword evidence="1" id="KW-0472">Membrane</keyword>
<feature type="transmembrane region" description="Helical" evidence="1">
    <location>
        <begin position="232"/>
        <end position="250"/>
    </location>
</feature>
<keyword evidence="1" id="KW-1133">Transmembrane helix</keyword>
<name>A0A820W5J1_9BILA</name>
<evidence type="ECO:0000313" key="3">
    <source>
        <dbReference type="Proteomes" id="UP000663873"/>
    </source>
</evidence>
<feature type="transmembrane region" description="Helical" evidence="1">
    <location>
        <begin position="128"/>
        <end position="146"/>
    </location>
</feature>
<evidence type="ECO:0000313" key="2">
    <source>
        <dbReference type="EMBL" id="CAF4509743.1"/>
    </source>
</evidence>
<sequence>LNKISPLVHRLYPLGFRCGACKHTKMSISIAATCILCSWTINFVSLIFMGHIGQAEFNPSSLANTISTPSCFAIVSCLNFGCDTLLPQYFGGNKRKTGIILQRARSLPHNRATAMHRTSPVANGLQKYSAIIWFVGFWILGLPLAYNEEVQERINLTLPSQASEYMSPPNQSASIPNTHENIELLNMIGSEKYAALNSSIEDGVQSGSNQQLMQNLQTTEHESLFKLVRIKLLILIPLISLFIFSLIMLYKS</sequence>
<comment type="caution">
    <text evidence="2">The sequence shown here is derived from an EMBL/GenBank/DDBJ whole genome shotgun (WGS) entry which is preliminary data.</text>
</comment>
<proteinExistence type="predicted"/>
<evidence type="ECO:0000256" key="1">
    <source>
        <dbReference type="SAM" id="Phobius"/>
    </source>
</evidence>